<comment type="caution">
    <text evidence="5">The sequence shown here is derived from an EMBL/GenBank/DDBJ whole genome shotgun (WGS) entry which is preliminary data.</text>
</comment>
<protein>
    <recommendedName>
        <fullName evidence="4">BZIP domain-containing protein</fullName>
    </recommendedName>
</protein>
<feature type="compositionally biased region" description="Basic and acidic residues" evidence="3">
    <location>
        <begin position="12"/>
        <end position="29"/>
    </location>
</feature>
<evidence type="ECO:0000313" key="6">
    <source>
        <dbReference type="Proteomes" id="UP001610335"/>
    </source>
</evidence>
<proteinExistence type="predicted"/>
<organism evidence="5 6">
    <name type="scientific">Aspergillus cavernicola</name>
    <dbReference type="NCBI Taxonomy" id="176166"/>
    <lineage>
        <taxon>Eukaryota</taxon>
        <taxon>Fungi</taxon>
        <taxon>Dikarya</taxon>
        <taxon>Ascomycota</taxon>
        <taxon>Pezizomycotina</taxon>
        <taxon>Eurotiomycetes</taxon>
        <taxon>Eurotiomycetidae</taxon>
        <taxon>Eurotiales</taxon>
        <taxon>Aspergillaceae</taxon>
        <taxon>Aspergillus</taxon>
        <taxon>Aspergillus subgen. Nidulantes</taxon>
    </lineage>
</organism>
<feature type="domain" description="BZIP" evidence="4">
    <location>
        <begin position="19"/>
        <end position="83"/>
    </location>
</feature>
<evidence type="ECO:0000256" key="3">
    <source>
        <dbReference type="SAM" id="MobiDB-lite"/>
    </source>
</evidence>
<dbReference type="PANTHER" id="PTHR40621">
    <property type="entry name" value="TRANSCRIPTION FACTOR KAPC-RELATED"/>
    <property type="match status" value="1"/>
</dbReference>
<dbReference type="Proteomes" id="UP001610335">
    <property type="component" value="Unassembled WGS sequence"/>
</dbReference>
<feature type="region of interest" description="Disordered" evidence="3">
    <location>
        <begin position="1"/>
        <end position="29"/>
    </location>
</feature>
<keyword evidence="2" id="KW-0539">Nucleus</keyword>
<accession>A0ABR4HQR5</accession>
<dbReference type="InterPro" id="IPR050936">
    <property type="entry name" value="AP-1-like"/>
</dbReference>
<dbReference type="Pfam" id="PF00170">
    <property type="entry name" value="bZIP_1"/>
    <property type="match status" value="1"/>
</dbReference>
<evidence type="ECO:0000256" key="1">
    <source>
        <dbReference type="ARBA" id="ARBA00004123"/>
    </source>
</evidence>
<keyword evidence="6" id="KW-1185">Reference proteome</keyword>
<sequence length="298" mass="33173">MDKIKSFTSRWSLKDGGEEAREPTARRKEQIRRAQQAYRQRKDGYVKSLEAEVIHLRTCRSDLLGETRKLTTEIEWLRDIVKEHHIILPPPPDAISSPSQPRSPVSSTTVCVSRDYLNNRRLIVQEATPSIGSSPSSIQHGNNDGHLAPMIHQGDVVAGMNFILSLEGPCLDHVRSALDTPDAPSGHGHALTLTASVFRLYGESSLQPEEDQLLNVSRETLRRLLELSSQLPTEDELTPIQIWAFLCQSPWAADAQPGRMMAIAGSLLHHIKCHGYGAVIPREIVMNTLAEVIQTQTC</sequence>
<evidence type="ECO:0000313" key="5">
    <source>
        <dbReference type="EMBL" id="KAL2817697.1"/>
    </source>
</evidence>
<dbReference type="Gene3D" id="1.20.5.170">
    <property type="match status" value="1"/>
</dbReference>
<dbReference type="SUPFAM" id="SSF57959">
    <property type="entry name" value="Leucine zipper domain"/>
    <property type="match status" value="1"/>
</dbReference>
<dbReference type="InterPro" id="IPR046347">
    <property type="entry name" value="bZIP_sf"/>
</dbReference>
<evidence type="ECO:0000259" key="4">
    <source>
        <dbReference type="SMART" id="SM00338"/>
    </source>
</evidence>
<dbReference type="InterPro" id="IPR004827">
    <property type="entry name" value="bZIP"/>
</dbReference>
<gene>
    <name evidence="5" type="ORF">BDW59DRAFT_152499</name>
</gene>
<dbReference type="SMART" id="SM00338">
    <property type="entry name" value="BRLZ"/>
    <property type="match status" value="1"/>
</dbReference>
<reference evidence="5 6" key="1">
    <citation type="submission" date="2024-07" db="EMBL/GenBank/DDBJ databases">
        <title>Section-level genome sequencing and comparative genomics of Aspergillus sections Usti and Cavernicolus.</title>
        <authorList>
            <consortium name="Lawrence Berkeley National Laboratory"/>
            <person name="Nybo J.L."/>
            <person name="Vesth T.C."/>
            <person name="Theobald S."/>
            <person name="Frisvad J.C."/>
            <person name="Larsen T.O."/>
            <person name="Kjaerboelling I."/>
            <person name="Rothschild-Mancinelli K."/>
            <person name="Lyhne E.K."/>
            <person name="Kogle M.E."/>
            <person name="Barry K."/>
            <person name="Clum A."/>
            <person name="Na H."/>
            <person name="Ledsgaard L."/>
            <person name="Lin J."/>
            <person name="Lipzen A."/>
            <person name="Kuo A."/>
            <person name="Riley R."/>
            <person name="Mondo S."/>
            <person name="LaButti K."/>
            <person name="Haridas S."/>
            <person name="Pangalinan J."/>
            <person name="Salamov A.A."/>
            <person name="Simmons B.A."/>
            <person name="Magnuson J.K."/>
            <person name="Chen J."/>
            <person name="Drula E."/>
            <person name="Henrissat B."/>
            <person name="Wiebenga A."/>
            <person name="Lubbers R.J."/>
            <person name="Gomes A.C."/>
            <person name="Makela M.R."/>
            <person name="Stajich J."/>
            <person name="Grigoriev I.V."/>
            <person name="Mortensen U.H."/>
            <person name="De vries R.P."/>
            <person name="Baker S.E."/>
            <person name="Andersen M.R."/>
        </authorList>
    </citation>
    <scope>NUCLEOTIDE SEQUENCE [LARGE SCALE GENOMIC DNA]</scope>
    <source>
        <strain evidence="5 6">CBS 600.67</strain>
    </source>
</reference>
<feature type="compositionally biased region" description="Polar residues" evidence="3">
    <location>
        <begin position="1"/>
        <end position="11"/>
    </location>
</feature>
<name>A0ABR4HQR5_9EURO</name>
<dbReference type="EMBL" id="JBFXLS010000090">
    <property type="protein sequence ID" value="KAL2817697.1"/>
    <property type="molecule type" value="Genomic_DNA"/>
</dbReference>
<comment type="subcellular location">
    <subcellularLocation>
        <location evidence="1">Nucleus</location>
    </subcellularLocation>
</comment>
<dbReference type="PANTHER" id="PTHR40621:SF6">
    <property type="entry name" value="AP-1-LIKE TRANSCRIPTION FACTOR YAP1-RELATED"/>
    <property type="match status" value="1"/>
</dbReference>
<dbReference type="CDD" id="cd14688">
    <property type="entry name" value="bZIP_YAP"/>
    <property type="match status" value="1"/>
</dbReference>
<evidence type="ECO:0000256" key="2">
    <source>
        <dbReference type="ARBA" id="ARBA00023242"/>
    </source>
</evidence>